<evidence type="ECO:0000313" key="2">
    <source>
        <dbReference type="EMBL" id="PKC66794.1"/>
    </source>
</evidence>
<reference evidence="1 4" key="1">
    <citation type="submission" date="2016-04" db="EMBL/GenBank/DDBJ databases">
        <title>Genome analyses suggest a sexual origin of heterokaryosis in a supposedly ancient asexual fungus.</title>
        <authorList>
            <person name="Ropars J."/>
            <person name="Sedzielewska K."/>
            <person name="Noel J."/>
            <person name="Charron P."/>
            <person name="Farinelli L."/>
            <person name="Marton T."/>
            <person name="Kruger M."/>
            <person name="Pelin A."/>
            <person name="Brachmann A."/>
            <person name="Corradi N."/>
        </authorList>
    </citation>
    <scope>NUCLEOTIDE SEQUENCE [LARGE SCALE GENOMIC DNA]</scope>
    <source>
        <strain evidence="1 4">A5</strain>
    </source>
</reference>
<name>A0A2N0RU28_9GLOM</name>
<reference evidence="2 3" key="4">
    <citation type="submission" date="2017-10" db="EMBL/GenBank/DDBJ databases">
        <title>Genome analyses suggest a sexual origin of heterokaryosis in a supposedly ancient asexual fungus.</title>
        <authorList>
            <person name="Corradi N."/>
            <person name="Sedzielewska K."/>
            <person name="Noel J."/>
            <person name="Charron P."/>
            <person name="Farinelli L."/>
            <person name="Marton T."/>
            <person name="Kruger M."/>
            <person name="Pelin A."/>
            <person name="Brachmann A."/>
            <person name="Corradi N."/>
        </authorList>
    </citation>
    <scope>NUCLEOTIDE SEQUENCE [LARGE SCALE GENOMIC DNA]</scope>
    <source>
        <strain evidence="2 3">A1</strain>
    </source>
</reference>
<dbReference type="EMBL" id="LLXH01000437">
    <property type="protein sequence ID" value="PKC66794.1"/>
    <property type="molecule type" value="Genomic_DNA"/>
</dbReference>
<comment type="caution">
    <text evidence="2">The sequence shown here is derived from an EMBL/GenBank/DDBJ whole genome shotgun (WGS) entry which is preliminary data.</text>
</comment>
<protein>
    <submittedName>
        <fullName evidence="2">Uncharacterized protein</fullName>
    </submittedName>
</protein>
<dbReference type="VEuPathDB" id="FungiDB:RhiirFUN_022917"/>
<evidence type="ECO:0000313" key="4">
    <source>
        <dbReference type="Proteomes" id="UP000232722"/>
    </source>
</evidence>
<dbReference type="Proteomes" id="UP000232688">
    <property type="component" value="Unassembled WGS sequence"/>
</dbReference>
<dbReference type="Proteomes" id="UP000232722">
    <property type="component" value="Unassembled WGS sequence"/>
</dbReference>
<organism evidence="2 3">
    <name type="scientific">Rhizophagus irregularis</name>
    <dbReference type="NCBI Taxonomy" id="588596"/>
    <lineage>
        <taxon>Eukaryota</taxon>
        <taxon>Fungi</taxon>
        <taxon>Fungi incertae sedis</taxon>
        <taxon>Mucoromycota</taxon>
        <taxon>Glomeromycotina</taxon>
        <taxon>Glomeromycetes</taxon>
        <taxon>Glomerales</taxon>
        <taxon>Glomeraceae</taxon>
        <taxon>Rhizophagus</taxon>
    </lineage>
</organism>
<accession>A0A2N0RU28</accession>
<dbReference type="AlphaFoldDB" id="A0A2N0RU28"/>
<sequence length="146" mass="16339">MKVVVCSVISSSYLAACSPPLPGHKEYPTPSPHPCAVTSTETEKSADVTEHIALMVSPIDTTQKIKRSCYTGIRSTENFRNLQRKVYQERFKIMLQPLLEKPDALFFGINGRQMTFAASKYVKTYSKQSKQSDNTLASSDDEQHFG</sequence>
<gene>
    <name evidence="2" type="ORF">RhiirA1_459245</name>
    <name evidence="1" type="ORF">RhiirA5_410306</name>
</gene>
<evidence type="ECO:0000313" key="1">
    <source>
        <dbReference type="EMBL" id="PKC13674.1"/>
    </source>
</evidence>
<proteinExistence type="predicted"/>
<reference evidence="2 3" key="3">
    <citation type="submission" date="2017-10" db="EMBL/GenBank/DDBJ databases">
        <title>Extensive intraspecific genome diversity in a model arbuscular mycorrhizal fungus.</title>
        <authorList>
            <person name="Chen E.C.H."/>
            <person name="Morin E."/>
            <person name="Baudet D."/>
            <person name="Noel J."/>
            <person name="Ndikumana S."/>
            <person name="Charron P."/>
            <person name="St-Onge C."/>
            <person name="Giorgi J."/>
            <person name="Grigoriev I.V."/>
            <person name="Roux C."/>
            <person name="Martin F.M."/>
            <person name="Corradi N."/>
        </authorList>
    </citation>
    <scope>NUCLEOTIDE SEQUENCE [LARGE SCALE GENOMIC DNA]</scope>
    <source>
        <strain evidence="2 3">A1</strain>
    </source>
</reference>
<dbReference type="VEuPathDB" id="FungiDB:RhiirA1_459245"/>
<dbReference type="VEuPathDB" id="FungiDB:FUN_017586"/>
<dbReference type="EMBL" id="LLXJ01000176">
    <property type="protein sequence ID" value="PKC13674.1"/>
    <property type="molecule type" value="Genomic_DNA"/>
</dbReference>
<evidence type="ECO:0000313" key="3">
    <source>
        <dbReference type="Proteomes" id="UP000232688"/>
    </source>
</evidence>
<reference evidence="1 4" key="2">
    <citation type="submission" date="2017-09" db="EMBL/GenBank/DDBJ databases">
        <title>Extensive intraspecific genome diversity in a model arbuscular mycorrhizal fungus.</title>
        <authorList>
            <person name="Chen E.C."/>
            <person name="Morin E."/>
            <person name="Beaudet D."/>
            <person name="Noel J."/>
            <person name="Ndikumana S."/>
            <person name="Charron P."/>
            <person name="St-Onge C."/>
            <person name="Giorgi J."/>
            <person name="Grigoriev I.V."/>
            <person name="Roux C."/>
            <person name="Martin F.M."/>
            <person name="Corradi N."/>
        </authorList>
    </citation>
    <scope>NUCLEOTIDE SEQUENCE [LARGE SCALE GENOMIC DNA]</scope>
    <source>
        <strain evidence="1 4">A5</strain>
    </source>
</reference>